<protein>
    <submittedName>
        <fullName evidence="1">Uncharacterized protein</fullName>
    </submittedName>
</protein>
<keyword evidence="2" id="KW-1185">Reference proteome</keyword>
<evidence type="ECO:0000313" key="2">
    <source>
        <dbReference type="Proteomes" id="UP000012589"/>
    </source>
</evidence>
<gene>
    <name evidence="1" type="ORF">C823_04659</name>
</gene>
<dbReference type="AlphaFoldDB" id="N1ZYV6"/>
<name>N1ZYV6_9FIRM</name>
<reference evidence="1 2" key="1">
    <citation type="journal article" date="2014" name="Genome Announc.">
        <title>Draft genome sequences of the altered schaedler flora, a defined bacterial community from gnotobiotic mice.</title>
        <authorList>
            <person name="Wannemuehler M.J."/>
            <person name="Overstreet A.M."/>
            <person name="Ward D.V."/>
            <person name="Phillips G.J."/>
        </authorList>
    </citation>
    <scope>NUCLEOTIDE SEQUENCE [LARGE SCALE GENOMIC DNA]</scope>
    <source>
        <strain evidence="1 2">ASF492</strain>
    </source>
</reference>
<comment type="caution">
    <text evidence="1">The sequence shown here is derived from an EMBL/GenBank/DDBJ whole genome shotgun (WGS) entry which is preliminary data.</text>
</comment>
<dbReference type="EMBL" id="AQFT01000136">
    <property type="protein sequence ID" value="EMZ21086.1"/>
    <property type="molecule type" value="Genomic_DNA"/>
</dbReference>
<dbReference type="HOGENOM" id="CLU_2232531_0_0_9"/>
<dbReference type="STRING" id="1235802.C823_04659"/>
<organism evidence="1 2">
    <name type="scientific">Eubacterium plexicaudatum ASF492</name>
    <dbReference type="NCBI Taxonomy" id="1235802"/>
    <lineage>
        <taxon>Bacteria</taxon>
        <taxon>Bacillati</taxon>
        <taxon>Bacillota</taxon>
        <taxon>Clostridia</taxon>
        <taxon>Eubacteriales</taxon>
        <taxon>Eubacteriaceae</taxon>
        <taxon>Eubacterium</taxon>
    </lineage>
</organism>
<evidence type="ECO:0000313" key="1">
    <source>
        <dbReference type="EMBL" id="EMZ21086.1"/>
    </source>
</evidence>
<dbReference type="OrthoDB" id="1779987at2"/>
<sequence>MRNILGSISTIKNFMGNAGRNICNEHLYNALLDVIESMEMDVGMKPIEDSCDEKTHYKCKCGYIFLTKYSDGHRMGNKPNYCERCGQAIDWSKTNINLYPRGRSL</sequence>
<accession>N1ZYV6</accession>
<dbReference type="Proteomes" id="UP000012589">
    <property type="component" value="Unassembled WGS sequence"/>
</dbReference>
<proteinExistence type="predicted"/>
<dbReference type="eggNOG" id="ENOG502ZE4I">
    <property type="taxonomic scope" value="Bacteria"/>
</dbReference>